<dbReference type="InterPro" id="IPR046958">
    <property type="entry name" value="RBK1/2/STUNTED"/>
</dbReference>
<dbReference type="EMBL" id="KN668607">
    <property type="protein sequence ID" value="KHN05251.1"/>
    <property type="molecule type" value="Genomic_DNA"/>
</dbReference>
<organism evidence="1">
    <name type="scientific">Glycine soja</name>
    <name type="common">Wild soybean</name>
    <dbReference type="NCBI Taxonomy" id="3848"/>
    <lineage>
        <taxon>Eukaryota</taxon>
        <taxon>Viridiplantae</taxon>
        <taxon>Streptophyta</taxon>
        <taxon>Embryophyta</taxon>
        <taxon>Tracheophyta</taxon>
        <taxon>Spermatophyta</taxon>
        <taxon>Magnoliopsida</taxon>
        <taxon>eudicotyledons</taxon>
        <taxon>Gunneridae</taxon>
        <taxon>Pentapetalae</taxon>
        <taxon>rosids</taxon>
        <taxon>fabids</taxon>
        <taxon>Fabales</taxon>
        <taxon>Fabaceae</taxon>
        <taxon>Papilionoideae</taxon>
        <taxon>50 kb inversion clade</taxon>
        <taxon>NPAAA clade</taxon>
        <taxon>indigoferoid/millettioid clade</taxon>
        <taxon>Phaseoleae</taxon>
        <taxon>Glycine</taxon>
        <taxon>Glycine subgen. Soja</taxon>
    </lineage>
</organism>
<keyword evidence="1" id="KW-0808">Transferase</keyword>
<dbReference type="Gene3D" id="1.10.510.10">
    <property type="entry name" value="Transferase(Phosphotransferase) domain 1"/>
    <property type="match status" value="1"/>
</dbReference>
<dbReference type="InterPro" id="IPR011009">
    <property type="entry name" value="Kinase-like_dom_sf"/>
</dbReference>
<sequence>MWGKVFGCCDVYSFRILLLEIVSANKPIEKLPGGVKRDIVQWVTPHVQKGNFIHIADPKLKGHFDLEQLKFMVMIGMRCTDNSPEKRPSMQEVV</sequence>
<dbReference type="GO" id="GO:0016301">
    <property type="term" value="F:kinase activity"/>
    <property type="evidence" value="ECO:0007669"/>
    <property type="project" value="UniProtKB-KW"/>
</dbReference>
<dbReference type="EC" id="2.7.1.-" evidence="1"/>
<dbReference type="PANTHER" id="PTHR47987">
    <property type="entry name" value="OS08G0249100 PROTEIN"/>
    <property type="match status" value="1"/>
</dbReference>
<accession>A0A0B2P7V0</accession>
<name>A0A0B2P7V0_GLYSO</name>
<protein>
    <submittedName>
        <fullName evidence="1">PTI1-like tyrosine-protein kinase</fullName>
        <ecNumber evidence="1">2.7.1.-</ecNumber>
    </submittedName>
</protein>
<dbReference type="PANTHER" id="PTHR47987:SF33">
    <property type="entry name" value="NON-SPECIFIC PROTEIN-TYROSINE KINASE RLK-PELLE-RLCK-XV FAMILY"/>
    <property type="match status" value="1"/>
</dbReference>
<proteinExistence type="predicted"/>
<gene>
    <name evidence="1" type="ORF">glysoja_042974</name>
</gene>
<keyword evidence="1" id="KW-0418">Kinase</keyword>
<dbReference type="Proteomes" id="UP000053555">
    <property type="component" value="Unassembled WGS sequence"/>
</dbReference>
<dbReference type="AlphaFoldDB" id="A0A0B2P7V0"/>
<dbReference type="SUPFAM" id="SSF56112">
    <property type="entry name" value="Protein kinase-like (PK-like)"/>
    <property type="match status" value="1"/>
</dbReference>
<reference evidence="1" key="1">
    <citation type="submission" date="2014-07" db="EMBL/GenBank/DDBJ databases">
        <title>Identification of a novel salt tolerance gene in wild soybean by whole-genome sequencing.</title>
        <authorList>
            <person name="Lam H.-M."/>
            <person name="Qi X."/>
            <person name="Li M.-W."/>
            <person name="Liu X."/>
            <person name="Xie M."/>
            <person name="Ni M."/>
            <person name="Xu X."/>
        </authorList>
    </citation>
    <scope>NUCLEOTIDE SEQUENCE [LARGE SCALE GENOMIC DNA]</scope>
    <source>
        <tissue evidence="1">Root</tissue>
    </source>
</reference>
<evidence type="ECO:0000313" key="1">
    <source>
        <dbReference type="EMBL" id="KHN05251.1"/>
    </source>
</evidence>